<feature type="region of interest" description="Disordered" evidence="6">
    <location>
        <begin position="120"/>
        <end position="142"/>
    </location>
</feature>
<feature type="compositionally biased region" description="Low complexity" evidence="6">
    <location>
        <begin position="545"/>
        <end position="561"/>
    </location>
</feature>
<feature type="region of interest" description="Disordered" evidence="6">
    <location>
        <begin position="858"/>
        <end position="902"/>
    </location>
</feature>
<comment type="catalytic activity">
    <reaction evidence="4">
        <text>L-threonyl-[protein] + ATP = O-phospho-L-threonyl-[protein] + ADP + H(+)</text>
        <dbReference type="Rhea" id="RHEA:46608"/>
        <dbReference type="Rhea" id="RHEA-COMP:11060"/>
        <dbReference type="Rhea" id="RHEA-COMP:11605"/>
        <dbReference type="ChEBI" id="CHEBI:15378"/>
        <dbReference type="ChEBI" id="CHEBI:30013"/>
        <dbReference type="ChEBI" id="CHEBI:30616"/>
        <dbReference type="ChEBI" id="CHEBI:61977"/>
        <dbReference type="ChEBI" id="CHEBI:456216"/>
        <dbReference type="EC" id="2.7.11.1"/>
    </reaction>
</comment>
<dbReference type="PROSITE" id="PS50011">
    <property type="entry name" value="PROTEIN_KINASE_DOM"/>
    <property type="match status" value="1"/>
</dbReference>
<dbReference type="InterPro" id="IPR000095">
    <property type="entry name" value="CRIB_dom"/>
</dbReference>
<dbReference type="Gene3D" id="3.90.810.10">
    <property type="entry name" value="CRIB domain"/>
    <property type="match status" value="1"/>
</dbReference>
<feature type="region of interest" description="Disordered" evidence="6">
    <location>
        <begin position="927"/>
        <end position="1035"/>
    </location>
</feature>
<keyword evidence="3" id="KW-0067">ATP-binding</keyword>
<dbReference type="InterPro" id="IPR000719">
    <property type="entry name" value="Prot_kinase_dom"/>
</dbReference>
<dbReference type="InterPro" id="IPR011009">
    <property type="entry name" value="Kinase-like_dom_sf"/>
</dbReference>
<gene>
    <name evidence="9" type="ORF">AAF712_011592</name>
</gene>
<feature type="domain" description="CRIB" evidence="8">
    <location>
        <begin position="183"/>
        <end position="196"/>
    </location>
</feature>
<feature type="compositionally biased region" description="Gly residues" evidence="6">
    <location>
        <begin position="824"/>
        <end position="838"/>
    </location>
</feature>
<keyword evidence="2" id="KW-0547">Nucleotide-binding</keyword>
<evidence type="ECO:0000256" key="6">
    <source>
        <dbReference type="SAM" id="MobiDB-lite"/>
    </source>
</evidence>
<feature type="domain" description="Protein kinase" evidence="7">
    <location>
        <begin position="1171"/>
        <end position="1447"/>
    </location>
</feature>
<feature type="compositionally biased region" description="Low complexity" evidence="6">
    <location>
        <begin position="407"/>
        <end position="419"/>
    </location>
</feature>
<evidence type="ECO:0000313" key="9">
    <source>
        <dbReference type="EMBL" id="KAL0061566.1"/>
    </source>
</evidence>
<dbReference type="Gene3D" id="1.10.510.10">
    <property type="entry name" value="Transferase(Phosphotransferase) domain 1"/>
    <property type="match status" value="1"/>
</dbReference>
<dbReference type="SUPFAM" id="SSF56112">
    <property type="entry name" value="Protein kinase-like (PK-like)"/>
    <property type="match status" value="1"/>
</dbReference>
<feature type="compositionally biased region" description="Basic and acidic residues" evidence="6">
    <location>
        <begin position="880"/>
        <end position="892"/>
    </location>
</feature>
<dbReference type="SMART" id="SM00219">
    <property type="entry name" value="TyrKc"/>
    <property type="match status" value="1"/>
</dbReference>
<evidence type="ECO:0000256" key="1">
    <source>
        <dbReference type="ARBA" id="ARBA00008874"/>
    </source>
</evidence>
<feature type="compositionally biased region" description="Low complexity" evidence="6">
    <location>
        <begin position="14"/>
        <end position="24"/>
    </location>
</feature>
<evidence type="ECO:0000256" key="2">
    <source>
        <dbReference type="ARBA" id="ARBA00022741"/>
    </source>
</evidence>
<evidence type="ECO:0008006" key="11">
    <source>
        <dbReference type="Google" id="ProtNLM"/>
    </source>
</evidence>
<evidence type="ECO:0000259" key="7">
    <source>
        <dbReference type="PROSITE" id="PS50011"/>
    </source>
</evidence>
<comment type="similarity">
    <text evidence="1">Belongs to the protein kinase superfamily. STE Ser/Thr protein kinase family. STE20 subfamily.</text>
</comment>
<feature type="region of interest" description="Disordered" evidence="6">
    <location>
        <begin position="308"/>
        <end position="367"/>
    </location>
</feature>
<dbReference type="PANTHER" id="PTHR45832:SF22">
    <property type="entry name" value="SERINE_THREONINE-PROTEIN KINASE SAMKA-RELATED"/>
    <property type="match status" value="1"/>
</dbReference>
<feature type="compositionally biased region" description="Low complexity" evidence="6">
    <location>
        <begin position="429"/>
        <end position="455"/>
    </location>
</feature>
<comment type="caution">
    <text evidence="9">The sequence shown here is derived from an EMBL/GenBank/DDBJ whole genome shotgun (WGS) entry which is preliminary data.</text>
</comment>
<name>A0ABR2ZIR3_9AGAR</name>
<feature type="compositionally biased region" description="Low complexity" evidence="6">
    <location>
        <begin position="515"/>
        <end position="538"/>
    </location>
</feature>
<evidence type="ECO:0000256" key="3">
    <source>
        <dbReference type="ARBA" id="ARBA00022840"/>
    </source>
</evidence>
<feature type="region of interest" description="Disordered" evidence="6">
    <location>
        <begin position="386"/>
        <end position="600"/>
    </location>
</feature>
<feature type="compositionally biased region" description="Basic and acidic residues" evidence="6">
    <location>
        <begin position="640"/>
        <end position="668"/>
    </location>
</feature>
<sequence>MAFPDGYPGANAPSSSKTSSRFSSLKVFGKFSKEKDSLKPPPPPPKDSYYLNNRSLVSLQYPQEPIPPTPASTIGTAYAASGAGMKQSTSQYAASIHSQRPPLNAASSSFSLASSSSLVSSPSETSMSGQPQQQQQGSSKSWSQKGAGLFKFARKGSKSPSVRGAAVDDEMMSLHTNGEDENISTPYNFQHNIHVDDAYVFHFIFYSFQRQLDVHFILSLVRLTGLPPSWTVSLAKAGFTEEEIAAIYARKQAGTLTPGGDLPYYPFGPDRPKSPAMSIASSAASSFQRPGTAASSIGSIGSNVASPVLAHPLPRTTSLPRSQSSDHSLRQTIVAPPSRLYSPVPNTAQQQHAAHSRSRNNSSSSIPLSLSISASEVGRMRPNAVAVQGDEEATGATILPEHRRNKSTSSSRPPTRSSSLKNRKESPRIQPQTSSGSSSKQTSPISRPTTPPRRTYFVANDQSSMVHQSPPPSYSAVNGINGSGPSVGSNGYPIEKPNGTAPTSYRHQTHRSTDTTRSGSSSRSSQRSPSQSNSVRSSPSRHQHSTSSASQQGYGSSSSGEGDSRRSMSSKGGHATTPTNKSSSKRRSKRDFSGLGGGLNLSLDLGLGADSWSESLMNAIPSASPTRTTFDAGLSTNMLDPERSEKSSNRDTIRPPPREHRSVMDRPRPKPPAPVNGLPPRVNIIADDSPASSASPLTTTFSPAPSITTFNRSSSPLKSPWSFTEGHDQLAVEQDDRQTFPVSPGFMSDYAPSVTSMSPRTGLFNEIAGMVGISLEEDEYDRDKLSPAVGKTMQAGKTGNGSPALSETHSPILPISPPYNVAGHGTGNGVGARGGRGGNRVSAYRIQDRERMKNNFVAEAAEDEDGWRGENGQIEEGGGDDSRLTIRKDTSNRDSSNSTLSTSTITHMTATVTNVKTAVAKLAPVTVVSGKSQSGPSVPATGSRRHESSNLPPLAPPPSKPPPPQPATEPFIARSKSPVASLKHPASPQGSTFGSEDGSASAGSMSGVSTSDASSRLSGSSVSQLSPTTEDEDEDDELVVYYLESPGPGQTFEQGVKLHEHHHMLTSTTDTFGGVVKDNDVNRLGVDTDDEEEDEVLSNNDTISHATVLGPPKPTIVISNAPVQPGPITAAMLNSATTPITPAQRYPGWLSEVVKPLEEFIDEPIDPREYYLDLQEIAEGESGSVYAAHVTETGNIHKLKLPPLIKARDADDQMRGSNTLVAIKCVQIVPSGSTKLDDLRRELVLLRGHSHSNVLSMDALYVDLVEDSLWIRMELMERSLADVVELVHSGLVLQERTIARFTSDILEALQYLRSHNIAHRDVRSDNLLFNSQGVLKLTDFSNALKLPKENPLAFEPVGVLYWQAPEVRAGPYNALKVDVWSLGATVWEMAQARPPFVDDENSSPGNRWPPLDMPQLYSPQFHTFLRSCSEPPSSRPDPSALLNNQFVKNSCGRQVIVQLLQQCTSIEQTMQANEDNDS</sequence>
<feature type="region of interest" description="Disordered" evidence="6">
    <location>
        <begin position="791"/>
        <end position="839"/>
    </location>
</feature>
<keyword evidence="10" id="KW-1185">Reference proteome</keyword>
<feature type="compositionally biased region" description="Low complexity" evidence="6">
    <location>
        <begin position="994"/>
        <end position="1026"/>
    </location>
</feature>
<dbReference type="EMBL" id="JBBXMP010000131">
    <property type="protein sequence ID" value="KAL0061566.1"/>
    <property type="molecule type" value="Genomic_DNA"/>
</dbReference>
<feature type="compositionally biased region" description="Polar residues" evidence="6">
    <location>
        <begin position="315"/>
        <end position="326"/>
    </location>
</feature>
<dbReference type="InterPro" id="IPR036936">
    <property type="entry name" value="CRIB_dom_sf"/>
</dbReference>
<dbReference type="Proteomes" id="UP001437256">
    <property type="component" value="Unassembled WGS sequence"/>
</dbReference>
<evidence type="ECO:0000256" key="4">
    <source>
        <dbReference type="ARBA" id="ARBA00047899"/>
    </source>
</evidence>
<dbReference type="PANTHER" id="PTHR45832">
    <property type="entry name" value="SERINE/THREONINE-PROTEIN KINASE SAMKA-RELATED-RELATED"/>
    <property type="match status" value="1"/>
</dbReference>
<dbReference type="PROSITE" id="PS50108">
    <property type="entry name" value="CRIB"/>
    <property type="match status" value="1"/>
</dbReference>
<feature type="region of interest" description="Disordered" evidence="6">
    <location>
        <begin position="1"/>
        <end position="54"/>
    </location>
</feature>
<proteinExistence type="inferred from homology"/>
<protein>
    <recommendedName>
        <fullName evidence="11">Non-specific serine/threonine protein kinase</fullName>
    </recommendedName>
</protein>
<feature type="compositionally biased region" description="Polar residues" evidence="6">
    <location>
        <begin position="621"/>
        <end position="638"/>
    </location>
</feature>
<feature type="compositionally biased region" description="Pro residues" evidence="6">
    <location>
        <begin position="953"/>
        <end position="967"/>
    </location>
</feature>
<feature type="region of interest" description="Disordered" evidence="6">
    <location>
        <begin position="621"/>
        <end position="679"/>
    </location>
</feature>
<feature type="compositionally biased region" description="Low complexity" evidence="6">
    <location>
        <begin position="893"/>
        <end position="902"/>
    </location>
</feature>
<feature type="compositionally biased region" description="Polar residues" evidence="6">
    <location>
        <begin position="475"/>
        <end position="489"/>
    </location>
</feature>
<evidence type="ECO:0000313" key="10">
    <source>
        <dbReference type="Proteomes" id="UP001437256"/>
    </source>
</evidence>
<organism evidence="9 10">
    <name type="scientific">Marasmius tenuissimus</name>
    <dbReference type="NCBI Taxonomy" id="585030"/>
    <lineage>
        <taxon>Eukaryota</taxon>
        <taxon>Fungi</taxon>
        <taxon>Dikarya</taxon>
        <taxon>Basidiomycota</taxon>
        <taxon>Agaricomycotina</taxon>
        <taxon>Agaricomycetes</taxon>
        <taxon>Agaricomycetidae</taxon>
        <taxon>Agaricales</taxon>
        <taxon>Marasmiineae</taxon>
        <taxon>Marasmiaceae</taxon>
        <taxon>Marasmius</taxon>
    </lineage>
</organism>
<evidence type="ECO:0000259" key="8">
    <source>
        <dbReference type="PROSITE" id="PS50108"/>
    </source>
</evidence>
<dbReference type="InterPro" id="IPR051931">
    <property type="entry name" value="PAK3-like"/>
</dbReference>
<reference evidence="9 10" key="1">
    <citation type="submission" date="2024-05" db="EMBL/GenBank/DDBJ databases">
        <title>A draft genome resource for the thread blight pathogen Marasmius tenuissimus strain MS-2.</title>
        <authorList>
            <person name="Yulfo-Soto G.E."/>
            <person name="Baruah I.K."/>
            <person name="Amoako-Attah I."/>
            <person name="Bukari Y."/>
            <person name="Meinhardt L.W."/>
            <person name="Bailey B.A."/>
            <person name="Cohen S.P."/>
        </authorList>
    </citation>
    <scope>NUCLEOTIDE SEQUENCE [LARGE SCALE GENOMIC DNA]</scope>
    <source>
        <strain evidence="9 10">MS-2</strain>
    </source>
</reference>
<accession>A0ABR2ZIR3</accession>
<comment type="catalytic activity">
    <reaction evidence="5">
        <text>L-seryl-[protein] + ATP = O-phospho-L-seryl-[protein] + ADP + H(+)</text>
        <dbReference type="Rhea" id="RHEA:17989"/>
        <dbReference type="Rhea" id="RHEA-COMP:9863"/>
        <dbReference type="Rhea" id="RHEA-COMP:11604"/>
        <dbReference type="ChEBI" id="CHEBI:15378"/>
        <dbReference type="ChEBI" id="CHEBI:29999"/>
        <dbReference type="ChEBI" id="CHEBI:30616"/>
        <dbReference type="ChEBI" id="CHEBI:83421"/>
        <dbReference type="ChEBI" id="CHEBI:456216"/>
        <dbReference type="EC" id="2.7.11.1"/>
    </reaction>
</comment>
<evidence type="ECO:0000256" key="5">
    <source>
        <dbReference type="ARBA" id="ARBA00048679"/>
    </source>
</evidence>
<feature type="compositionally biased region" description="Polar residues" evidence="6">
    <location>
        <begin position="795"/>
        <end position="809"/>
    </location>
</feature>
<dbReference type="InterPro" id="IPR020635">
    <property type="entry name" value="Tyr_kinase_cat_dom"/>
</dbReference>
<dbReference type="Pfam" id="PF00069">
    <property type="entry name" value="Pkinase"/>
    <property type="match status" value="1"/>
</dbReference>